<dbReference type="Proteomes" id="UP000054560">
    <property type="component" value="Unassembled WGS sequence"/>
</dbReference>
<proteinExistence type="predicted"/>
<dbReference type="GeneID" id="25904460"/>
<evidence type="ECO:0000313" key="2">
    <source>
        <dbReference type="Proteomes" id="UP000054560"/>
    </source>
</evidence>
<sequence>MNTTRLVYALVLAFIVFVTYRYMYTGTPTAVACVPYQTHRQMPAPHIPVNTMQYTKVPESVPSDCQYPATQVVQPAVTGSDALMSQMAALYVIYDAGLNKERRALKERYERSC</sequence>
<dbReference type="EMBL" id="KQ241809">
    <property type="protein sequence ID" value="KNC83780.1"/>
    <property type="molecule type" value="Genomic_DNA"/>
</dbReference>
<protein>
    <submittedName>
        <fullName evidence="1">Uncharacterized protein</fullName>
    </submittedName>
</protein>
<organism evidence="1 2">
    <name type="scientific">Sphaeroforma arctica JP610</name>
    <dbReference type="NCBI Taxonomy" id="667725"/>
    <lineage>
        <taxon>Eukaryota</taxon>
        <taxon>Ichthyosporea</taxon>
        <taxon>Ichthyophonida</taxon>
        <taxon>Sphaeroforma</taxon>
    </lineage>
</organism>
<dbReference type="RefSeq" id="XP_014157682.1">
    <property type="nucleotide sequence ID" value="XM_014302207.1"/>
</dbReference>
<reference evidence="1 2" key="1">
    <citation type="submission" date="2011-02" db="EMBL/GenBank/DDBJ databases">
        <title>The Genome Sequence of Sphaeroforma arctica JP610.</title>
        <authorList>
            <consortium name="The Broad Institute Genome Sequencing Platform"/>
            <person name="Russ C."/>
            <person name="Cuomo C."/>
            <person name="Young S.K."/>
            <person name="Zeng Q."/>
            <person name="Gargeya S."/>
            <person name="Alvarado L."/>
            <person name="Berlin A."/>
            <person name="Chapman S.B."/>
            <person name="Chen Z."/>
            <person name="Freedman E."/>
            <person name="Gellesch M."/>
            <person name="Goldberg J."/>
            <person name="Griggs A."/>
            <person name="Gujja S."/>
            <person name="Heilman E."/>
            <person name="Heiman D."/>
            <person name="Howarth C."/>
            <person name="Mehta T."/>
            <person name="Neiman D."/>
            <person name="Pearson M."/>
            <person name="Roberts A."/>
            <person name="Saif S."/>
            <person name="Shea T."/>
            <person name="Shenoy N."/>
            <person name="Sisk P."/>
            <person name="Stolte C."/>
            <person name="Sykes S."/>
            <person name="White J."/>
            <person name="Yandava C."/>
            <person name="Burger G."/>
            <person name="Gray M.W."/>
            <person name="Holland P.W.H."/>
            <person name="King N."/>
            <person name="Lang F.B.F."/>
            <person name="Roger A.J."/>
            <person name="Ruiz-Trillo I."/>
            <person name="Haas B."/>
            <person name="Nusbaum C."/>
            <person name="Birren B."/>
        </authorList>
    </citation>
    <scope>NUCLEOTIDE SEQUENCE [LARGE SCALE GENOMIC DNA]</scope>
    <source>
        <strain evidence="1 2">JP610</strain>
    </source>
</reference>
<dbReference type="AlphaFoldDB" id="A0A0L0G404"/>
<accession>A0A0L0G404</accession>
<evidence type="ECO:0000313" key="1">
    <source>
        <dbReference type="EMBL" id="KNC83780.1"/>
    </source>
</evidence>
<dbReference type="PROSITE" id="PS51257">
    <property type="entry name" value="PROKAR_LIPOPROTEIN"/>
    <property type="match status" value="1"/>
</dbReference>
<gene>
    <name evidence="1" type="ORF">SARC_03956</name>
</gene>
<keyword evidence="2" id="KW-1185">Reference proteome</keyword>
<name>A0A0L0G404_9EUKA</name>